<dbReference type="RefSeq" id="WP_088570353.1">
    <property type="nucleotide sequence ID" value="NZ_FYEK01000010.1"/>
</dbReference>
<evidence type="ECO:0000313" key="1">
    <source>
        <dbReference type="EMBL" id="SNB60437.1"/>
    </source>
</evidence>
<proteinExistence type="predicted"/>
<dbReference type="Proteomes" id="UP000197025">
    <property type="component" value="Unassembled WGS sequence"/>
</dbReference>
<organism evidence="1 2">
    <name type="scientific">Thermoflexus hugenholtzii JAD2</name>
    <dbReference type="NCBI Taxonomy" id="877466"/>
    <lineage>
        <taxon>Bacteria</taxon>
        <taxon>Bacillati</taxon>
        <taxon>Chloroflexota</taxon>
        <taxon>Thermoflexia</taxon>
        <taxon>Thermoflexales</taxon>
        <taxon>Thermoflexaceae</taxon>
        <taxon>Thermoflexus</taxon>
    </lineage>
</organism>
<reference evidence="2" key="1">
    <citation type="submission" date="2017-06" db="EMBL/GenBank/DDBJ databases">
        <authorList>
            <person name="Varghese N."/>
            <person name="Submissions S."/>
        </authorList>
    </citation>
    <scope>NUCLEOTIDE SEQUENCE [LARGE SCALE GENOMIC DNA]</scope>
    <source>
        <strain evidence="2">JAD2</strain>
    </source>
</reference>
<sequence>MLRSGGMDRPLFLIEDPIRGPPLAQALAAPLGEPVHPLHPSQTIPAIPGDFLIAAELPGRCSLELGGKLVQSAAGHCVLLWSPSSSDLYLWVAHLLGFAGYLDCAASWAENLRWLQAFRAGQEAWPPALRARADRFEAAIGDRLRQLRPEEAWRLADLVVCQVCFCGWRLPT</sequence>
<dbReference type="EMBL" id="FYEK01000010">
    <property type="protein sequence ID" value="SNB60437.1"/>
    <property type="molecule type" value="Genomic_DNA"/>
</dbReference>
<dbReference type="AlphaFoldDB" id="A0A212QM40"/>
<protein>
    <submittedName>
        <fullName evidence="1">Uncharacterized protein</fullName>
    </submittedName>
</protein>
<keyword evidence="2" id="KW-1185">Reference proteome</keyword>
<dbReference type="InParanoid" id="A0A212QM40"/>
<name>A0A212QM40_9CHLR</name>
<accession>A0A212QM40</accession>
<evidence type="ECO:0000313" key="2">
    <source>
        <dbReference type="Proteomes" id="UP000197025"/>
    </source>
</evidence>
<gene>
    <name evidence="1" type="ORF">SAMN02746019_00025270</name>
</gene>